<dbReference type="GO" id="GO:0051301">
    <property type="term" value="P:cell division"/>
    <property type="evidence" value="ECO:0007669"/>
    <property type="project" value="UniProtKB-UniRule"/>
</dbReference>
<feature type="region of interest" description="Disordered" evidence="8">
    <location>
        <begin position="432"/>
        <end position="465"/>
    </location>
</feature>
<comment type="subcellular location">
    <subcellularLocation>
        <location evidence="1">Nucleus</location>
    </subcellularLocation>
</comment>
<evidence type="ECO:0000256" key="4">
    <source>
        <dbReference type="ARBA" id="ARBA00022705"/>
    </source>
</evidence>
<feature type="compositionally biased region" description="Polar residues" evidence="8">
    <location>
        <begin position="58"/>
        <end position="67"/>
    </location>
</feature>
<protein>
    <recommendedName>
        <fullName evidence="7">Cell division control protein</fullName>
    </recommendedName>
</protein>
<evidence type="ECO:0000256" key="6">
    <source>
        <dbReference type="ARBA" id="ARBA00023306"/>
    </source>
</evidence>
<keyword evidence="3 10" id="KW-0132">Cell division</keyword>
<feature type="compositionally biased region" description="Basic and acidic residues" evidence="8">
    <location>
        <begin position="432"/>
        <end position="445"/>
    </location>
</feature>
<dbReference type="Gene3D" id="1.10.10.10">
    <property type="entry name" value="Winged helix-like DNA-binding domain superfamily/Winged helix DNA-binding domain"/>
    <property type="match status" value="1"/>
</dbReference>
<dbReference type="GO" id="GO:0033314">
    <property type="term" value="P:mitotic DNA replication checkpoint signaling"/>
    <property type="evidence" value="ECO:0007669"/>
    <property type="project" value="TreeGrafter"/>
</dbReference>
<evidence type="ECO:0000256" key="1">
    <source>
        <dbReference type="ARBA" id="ARBA00004123"/>
    </source>
</evidence>
<feature type="region of interest" description="Disordered" evidence="8">
    <location>
        <begin position="1"/>
        <end position="178"/>
    </location>
</feature>
<dbReference type="PIRSF" id="PIRSF001767">
    <property type="entry name" value="Cdc6"/>
    <property type="match status" value="1"/>
</dbReference>
<keyword evidence="6" id="KW-0131">Cell cycle</keyword>
<dbReference type="InterPro" id="IPR015163">
    <property type="entry name" value="Cdc6_C"/>
</dbReference>
<dbReference type="Gene3D" id="1.10.8.60">
    <property type="match status" value="1"/>
</dbReference>
<dbReference type="SUPFAM" id="SSF52540">
    <property type="entry name" value="P-loop containing nucleoside triphosphate hydrolases"/>
    <property type="match status" value="1"/>
</dbReference>
<dbReference type="FunFam" id="3.40.50.300:FF:000547">
    <property type="entry name" value="Cell division control protein"/>
    <property type="match status" value="1"/>
</dbReference>
<evidence type="ECO:0000256" key="8">
    <source>
        <dbReference type="SAM" id="MobiDB-lite"/>
    </source>
</evidence>
<reference evidence="10" key="1">
    <citation type="submission" date="2023-11" db="EMBL/GenBank/DDBJ databases">
        <authorList>
            <person name="Alioto T."/>
            <person name="Alioto T."/>
            <person name="Gomez Garrido J."/>
        </authorList>
    </citation>
    <scope>NUCLEOTIDE SEQUENCE</scope>
</reference>
<dbReference type="AlphaFoldDB" id="A0AAI8Z8S8"/>
<dbReference type="InterPro" id="IPR041664">
    <property type="entry name" value="AAA_16"/>
</dbReference>
<dbReference type="GO" id="GO:0003688">
    <property type="term" value="F:DNA replication origin binding"/>
    <property type="evidence" value="ECO:0007669"/>
    <property type="project" value="TreeGrafter"/>
</dbReference>
<dbReference type="EMBL" id="CAVMBE010000120">
    <property type="protein sequence ID" value="CAK4034487.1"/>
    <property type="molecule type" value="Genomic_DNA"/>
</dbReference>
<dbReference type="PANTHER" id="PTHR10763:SF26">
    <property type="entry name" value="CELL DIVISION CONTROL PROTEIN 6 HOMOLOG"/>
    <property type="match status" value="1"/>
</dbReference>
<dbReference type="InterPro" id="IPR027417">
    <property type="entry name" value="P-loop_NTPase"/>
</dbReference>
<gene>
    <name evidence="10" type="ORF">LECACI_7A009645</name>
</gene>
<dbReference type="Pfam" id="PF22606">
    <property type="entry name" value="Cdc6-ORC-like_ATPase_lid"/>
    <property type="match status" value="1"/>
</dbReference>
<evidence type="ECO:0000256" key="2">
    <source>
        <dbReference type="ARBA" id="ARBA00006184"/>
    </source>
</evidence>
<dbReference type="InterPro" id="IPR016314">
    <property type="entry name" value="Cdc6/18"/>
</dbReference>
<keyword evidence="11" id="KW-1185">Reference proteome</keyword>
<dbReference type="Gene3D" id="3.40.50.300">
    <property type="entry name" value="P-loop containing nucleotide triphosphate hydrolases"/>
    <property type="match status" value="1"/>
</dbReference>
<sequence length="651" mass="70413">MPSTVLGKRTRSAAASADSTPASSLPGRRIATDRPTADASSRATRAKRRLAINEPNDENQNPFVTHNQHGEESEADASEPPAKKTRSCGRTAPAKHGASESRIDLSPANASSHFRISKKEIGVYRDGKDDEENATPKTPRHRDALSKKVPITPRHRLLTAASQATPRTAKTPSTPSNAANTIYNQARQLFSRCSNPGKLIGRDNERAELSSFLQNAIQSKSAGCLYVSGPPGTGKSALLDEVIREHTEDASVPVSVVNCMSVRNTKDLSQKLSEDLGLNEDAGFEYLRNCFVRGKARDSKKYVVVLDEVDRLVDLDLALLYSLFEWSMQTTSRLVLIGIANALDLTDRFLPRLKSRNLRPVLLPFMPYSAGQIADVITSKLKGLAPDASETVPFLHPAAIQFCAKKVAAQTGDLRKAFDICKRAIDLVDRETREKDGKTALEDSPSKTPLMENINLSSPANSPPKRRAAYTLETAPKATIAHMAKVTAQVFSNGATQRLSGLNLQQKAVLCALAALEKRKRETQVERTMLCTPSKANSTAPSVKQLFEAYSGLCKRENLFHPLTNMEFRDVVSGLETLSLVSAVDGKNGSFAVPITPSRTPGRKPKGAFGGAAIGDERRVASAVGVKELSAVLTGPGGDLLREMLEADGLQ</sequence>
<dbReference type="Pfam" id="PF13191">
    <property type="entry name" value="AAA_16"/>
    <property type="match status" value="1"/>
</dbReference>
<keyword evidence="4" id="KW-0235">DNA replication</keyword>
<dbReference type="GO" id="GO:0006270">
    <property type="term" value="P:DNA replication initiation"/>
    <property type="evidence" value="ECO:0007669"/>
    <property type="project" value="UniProtKB-UniRule"/>
</dbReference>
<evidence type="ECO:0000256" key="7">
    <source>
        <dbReference type="PIRNR" id="PIRNR001767"/>
    </source>
</evidence>
<keyword evidence="5" id="KW-0539">Nucleus</keyword>
<accession>A0AAI8Z8S8</accession>
<evidence type="ECO:0000256" key="5">
    <source>
        <dbReference type="ARBA" id="ARBA00023242"/>
    </source>
</evidence>
<dbReference type="Proteomes" id="UP001296104">
    <property type="component" value="Unassembled WGS sequence"/>
</dbReference>
<dbReference type="SMART" id="SM00382">
    <property type="entry name" value="AAA"/>
    <property type="match status" value="1"/>
</dbReference>
<evidence type="ECO:0000259" key="9">
    <source>
        <dbReference type="SMART" id="SM00382"/>
    </source>
</evidence>
<evidence type="ECO:0000256" key="3">
    <source>
        <dbReference type="ARBA" id="ARBA00022618"/>
    </source>
</evidence>
<evidence type="ECO:0000313" key="11">
    <source>
        <dbReference type="Proteomes" id="UP001296104"/>
    </source>
</evidence>
<dbReference type="InterPro" id="IPR050311">
    <property type="entry name" value="ORC1/CDC6"/>
</dbReference>
<organism evidence="10 11">
    <name type="scientific">Lecanosticta acicola</name>
    <dbReference type="NCBI Taxonomy" id="111012"/>
    <lineage>
        <taxon>Eukaryota</taxon>
        <taxon>Fungi</taxon>
        <taxon>Dikarya</taxon>
        <taxon>Ascomycota</taxon>
        <taxon>Pezizomycotina</taxon>
        <taxon>Dothideomycetes</taxon>
        <taxon>Dothideomycetidae</taxon>
        <taxon>Mycosphaerellales</taxon>
        <taxon>Mycosphaerellaceae</taxon>
        <taxon>Lecanosticta</taxon>
    </lineage>
</organism>
<feature type="compositionally biased region" description="Basic and acidic residues" evidence="8">
    <location>
        <begin position="117"/>
        <end position="128"/>
    </location>
</feature>
<feature type="compositionally biased region" description="Low complexity" evidence="8">
    <location>
        <begin position="12"/>
        <end position="24"/>
    </location>
</feature>
<feature type="compositionally biased region" description="Polar residues" evidence="8">
    <location>
        <begin position="160"/>
        <end position="178"/>
    </location>
</feature>
<dbReference type="InterPro" id="IPR036388">
    <property type="entry name" value="WH-like_DNA-bd_sf"/>
</dbReference>
<dbReference type="InterPro" id="IPR054425">
    <property type="entry name" value="Cdc6_ORC1-like_ATPase_lid"/>
</dbReference>
<dbReference type="InterPro" id="IPR003593">
    <property type="entry name" value="AAA+_ATPase"/>
</dbReference>
<comment type="similarity">
    <text evidence="2 7">Belongs to the CDC6/cdc18 family.</text>
</comment>
<dbReference type="PANTHER" id="PTHR10763">
    <property type="entry name" value="CELL DIVISION CONTROL PROTEIN 6-RELATED"/>
    <property type="match status" value="1"/>
</dbReference>
<dbReference type="Pfam" id="PF09079">
    <property type="entry name" value="WHD_Cdc6"/>
    <property type="match status" value="1"/>
</dbReference>
<dbReference type="GO" id="GO:0005634">
    <property type="term" value="C:nucleus"/>
    <property type="evidence" value="ECO:0007669"/>
    <property type="project" value="UniProtKB-SubCell"/>
</dbReference>
<comment type="caution">
    <text evidence="10">The sequence shown here is derived from an EMBL/GenBank/DDBJ whole genome shotgun (WGS) entry which is preliminary data.</text>
</comment>
<name>A0AAI8Z8S8_9PEZI</name>
<proteinExistence type="inferred from homology"/>
<feature type="domain" description="AAA+ ATPase" evidence="9">
    <location>
        <begin position="221"/>
        <end position="365"/>
    </location>
</feature>
<dbReference type="CDD" id="cd00009">
    <property type="entry name" value="AAA"/>
    <property type="match status" value="1"/>
</dbReference>
<evidence type="ECO:0000313" key="10">
    <source>
        <dbReference type="EMBL" id="CAK4034487.1"/>
    </source>
</evidence>